<name>A0A6P2R5Z1_9BURK</name>
<dbReference type="GeneID" id="93031330"/>
<organism evidence="4 5">
    <name type="scientific">Burkholderia diffusa</name>
    <dbReference type="NCBI Taxonomy" id="488732"/>
    <lineage>
        <taxon>Bacteria</taxon>
        <taxon>Pseudomonadati</taxon>
        <taxon>Pseudomonadota</taxon>
        <taxon>Betaproteobacteria</taxon>
        <taxon>Burkholderiales</taxon>
        <taxon>Burkholderiaceae</taxon>
        <taxon>Burkholderia</taxon>
        <taxon>Burkholderia cepacia complex</taxon>
    </lineage>
</organism>
<dbReference type="AlphaFoldDB" id="A0A6P2R5Z1"/>
<evidence type="ECO:0000259" key="3">
    <source>
        <dbReference type="PROSITE" id="PS50977"/>
    </source>
</evidence>
<protein>
    <recommendedName>
        <fullName evidence="3">HTH tetR-type domain-containing protein</fullName>
    </recommendedName>
</protein>
<proteinExistence type="predicted"/>
<evidence type="ECO:0000313" key="4">
    <source>
        <dbReference type="EMBL" id="VWC28226.1"/>
    </source>
</evidence>
<dbReference type="InterPro" id="IPR001647">
    <property type="entry name" value="HTH_TetR"/>
</dbReference>
<dbReference type="PROSITE" id="PS50977">
    <property type="entry name" value="HTH_TETR_2"/>
    <property type="match status" value="1"/>
</dbReference>
<sequence>MSEPASTLLAVTSKTPLTLRERNKLRVRDDLVDAVTTELADSGAGLCALDDVLRRAGLSKGTFYNHFPGGRDQLLLLAYEQIGAEFQRDSTRLRDGGNSPSEKIMAFADAYFAICADPRKGKLYSVAEPALAPILAPAIGRTSGWVRAEITDDLRATPRFRGKKGHSRADACAILLVGAIREAGRRTYVDATSAPPLRAELLSIVTFIIGGE</sequence>
<dbReference type="GO" id="GO:0003677">
    <property type="term" value="F:DNA binding"/>
    <property type="evidence" value="ECO:0007669"/>
    <property type="project" value="UniProtKB-UniRule"/>
</dbReference>
<dbReference type="SUPFAM" id="SSF46689">
    <property type="entry name" value="Homeodomain-like"/>
    <property type="match status" value="1"/>
</dbReference>
<dbReference type="InterPro" id="IPR009057">
    <property type="entry name" value="Homeodomain-like_sf"/>
</dbReference>
<feature type="DNA-binding region" description="H-T-H motif" evidence="2">
    <location>
        <begin position="48"/>
        <end position="67"/>
    </location>
</feature>
<keyword evidence="1 2" id="KW-0238">DNA-binding</keyword>
<gene>
    <name evidence="4" type="ORF">BDI24065_06235</name>
</gene>
<dbReference type="Gene3D" id="1.10.357.10">
    <property type="entry name" value="Tetracycline Repressor, domain 2"/>
    <property type="match status" value="1"/>
</dbReference>
<accession>A0A6P2R5Z1</accession>
<evidence type="ECO:0000256" key="2">
    <source>
        <dbReference type="PROSITE-ProRule" id="PRU00335"/>
    </source>
</evidence>
<evidence type="ECO:0000313" key="5">
    <source>
        <dbReference type="Proteomes" id="UP000494125"/>
    </source>
</evidence>
<evidence type="ECO:0000256" key="1">
    <source>
        <dbReference type="ARBA" id="ARBA00023125"/>
    </source>
</evidence>
<feature type="domain" description="HTH tetR-type" evidence="3">
    <location>
        <begin position="25"/>
        <end position="85"/>
    </location>
</feature>
<keyword evidence="5" id="KW-1185">Reference proteome</keyword>
<reference evidence="4 5" key="1">
    <citation type="submission" date="2019-09" db="EMBL/GenBank/DDBJ databases">
        <authorList>
            <person name="Depoorter E."/>
        </authorList>
    </citation>
    <scope>NUCLEOTIDE SEQUENCE [LARGE SCALE GENOMIC DNA]</scope>
    <source>
        <strain evidence="4">LMG 24065</strain>
    </source>
</reference>
<dbReference type="Proteomes" id="UP000494125">
    <property type="component" value="Unassembled WGS sequence"/>
</dbReference>
<dbReference type="EMBL" id="CABVPN010000051">
    <property type="protein sequence ID" value="VWC28226.1"/>
    <property type="molecule type" value="Genomic_DNA"/>
</dbReference>
<dbReference type="RefSeq" id="WP_151049846.1">
    <property type="nucleotide sequence ID" value="NZ_CABVPN010000051.1"/>
</dbReference>